<protein>
    <recommendedName>
        <fullName evidence="1">CobQ/CobB/MinD/ParA nucleotide binding domain-containing protein</fullName>
    </recommendedName>
</protein>
<name>A0A821P027_9BILA</name>
<dbReference type="PANTHER" id="PTHR13696:SF99">
    <property type="entry name" value="COBYRINIC ACID AC-DIAMIDE SYNTHASE"/>
    <property type="match status" value="1"/>
</dbReference>
<dbReference type="SUPFAM" id="SSF52540">
    <property type="entry name" value="P-loop containing nucleoside triphosphate hydrolases"/>
    <property type="match status" value="1"/>
</dbReference>
<dbReference type="Pfam" id="PF01656">
    <property type="entry name" value="CbiA"/>
    <property type="match status" value="1"/>
</dbReference>
<dbReference type="InterPro" id="IPR050678">
    <property type="entry name" value="DNA_Partitioning_ATPase"/>
</dbReference>
<feature type="domain" description="CobQ/CobB/MinD/ParA nucleotide binding" evidence="1">
    <location>
        <begin position="8"/>
        <end position="122"/>
    </location>
</feature>
<accession>A0A821P027</accession>
<gene>
    <name evidence="2" type="ORF">QYT958_LOCUS23389</name>
</gene>
<sequence length="413" mass="46543">MPLEGSYVVWNNRGGSGKTNLTYHLAIKYAYRNPDKTVLVVDMCPQADLSHAFLGDDEDGHDYVSQIGSLKKDPMILDGQQRIPRTISGYLDIYTSVGLPNNVDPRTFLFNVSKFNNQLPRNVYLLCGDTSLELLGKAMDLKRSSHTITPYANPWRTITQSLRAFVHKIGERRGIKLMTFIDTNSSFSICTEIALTAADRLILPVSEDHLHRNGFEYLFSFYYRADENSVKLPKIHLILCKVGSSSTESKIGIGGNVPTPGEIDKCWRFVYDTYTKHRDAFEIRTSSILATSPSHEKTYTTAPRLSSISLTPSLIHEQHPSSLPGSLTPSAASHCHNHINKLNNQTPPYQIQTFEEFMRQYVMHIGNEANVVSRIAVISHSPLLAVKHPHHSHEYQICAQTFDKTLNDIVERI</sequence>
<dbReference type="InterPro" id="IPR027417">
    <property type="entry name" value="P-loop_NTPase"/>
</dbReference>
<dbReference type="InterPro" id="IPR002586">
    <property type="entry name" value="CobQ/CobB/MinD/ParA_Nub-bd_dom"/>
</dbReference>
<dbReference type="EMBL" id="CAJOBR010004719">
    <property type="protein sequence ID" value="CAF4792823.1"/>
    <property type="molecule type" value="Genomic_DNA"/>
</dbReference>
<dbReference type="CDD" id="cd02042">
    <property type="entry name" value="ParAB_family"/>
    <property type="match status" value="1"/>
</dbReference>
<dbReference type="AlphaFoldDB" id="A0A821P027"/>
<comment type="caution">
    <text evidence="2">The sequence shown here is derived from an EMBL/GenBank/DDBJ whole genome shotgun (WGS) entry which is preliminary data.</text>
</comment>
<dbReference type="Gene3D" id="3.40.50.300">
    <property type="entry name" value="P-loop containing nucleotide triphosphate hydrolases"/>
    <property type="match status" value="1"/>
</dbReference>
<proteinExistence type="predicted"/>
<evidence type="ECO:0000313" key="2">
    <source>
        <dbReference type="EMBL" id="CAF4792823.1"/>
    </source>
</evidence>
<dbReference type="Proteomes" id="UP000663848">
    <property type="component" value="Unassembled WGS sequence"/>
</dbReference>
<dbReference type="PANTHER" id="PTHR13696">
    <property type="entry name" value="P-LOOP CONTAINING NUCLEOSIDE TRIPHOSPHATE HYDROLASE"/>
    <property type="match status" value="1"/>
</dbReference>
<evidence type="ECO:0000313" key="3">
    <source>
        <dbReference type="Proteomes" id="UP000663848"/>
    </source>
</evidence>
<organism evidence="2 3">
    <name type="scientific">Rotaria socialis</name>
    <dbReference type="NCBI Taxonomy" id="392032"/>
    <lineage>
        <taxon>Eukaryota</taxon>
        <taxon>Metazoa</taxon>
        <taxon>Spiralia</taxon>
        <taxon>Gnathifera</taxon>
        <taxon>Rotifera</taxon>
        <taxon>Eurotatoria</taxon>
        <taxon>Bdelloidea</taxon>
        <taxon>Philodinida</taxon>
        <taxon>Philodinidae</taxon>
        <taxon>Rotaria</taxon>
    </lineage>
</organism>
<evidence type="ECO:0000259" key="1">
    <source>
        <dbReference type="Pfam" id="PF01656"/>
    </source>
</evidence>
<reference evidence="2" key="1">
    <citation type="submission" date="2021-02" db="EMBL/GenBank/DDBJ databases">
        <authorList>
            <person name="Nowell W R."/>
        </authorList>
    </citation>
    <scope>NUCLEOTIDE SEQUENCE</scope>
</reference>